<evidence type="ECO:0000313" key="1">
    <source>
        <dbReference type="EMBL" id="AJO22762.1"/>
    </source>
</evidence>
<evidence type="ECO:0000313" key="2">
    <source>
        <dbReference type="Proteomes" id="UP000032024"/>
    </source>
</evidence>
<dbReference type="AlphaFoldDB" id="A0AAN0T4N1"/>
<dbReference type="EMBL" id="CP010525">
    <property type="protein sequence ID" value="AJO22762.1"/>
    <property type="molecule type" value="Genomic_DNA"/>
</dbReference>
<keyword evidence="2" id="KW-1185">Reference proteome</keyword>
<sequence length="56" mass="6339">MSTHPFFVSSFSFSSIYLKISHREHDRRFQPSSSKTCKAPFAARLEPAFGNSKSSL</sequence>
<proteinExistence type="predicted"/>
<dbReference type="Proteomes" id="UP000032024">
    <property type="component" value="Chromosome"/>
</dbReference>
<protein>
    <submittedName>
        <fullName evidence="1">Uncharacterized protein</fullName>
    </submittedName>
</protein>
<organism evidence="1 2">
    <name type="scientific">Heyndrickxia coagulans</name>
    <name type="common">Weizmannia coagulans</name>
    <dbReference type="NCBI Taxonomy" id="1398"/>
    <lineage>
        <taxon>Bacteria</taxon>
        <taxon>Bacillati</taxon>
        <taxon>Bacillota</taxon>
        <taxon>Bacilli</taxon>
        <taxon>Bacillales</taxon>
        <taxon>Bacillaceae</taxon>
        <taxon>Heyndrickxia</taxon>
    </lineage>
</organism>
<accession>A0AAN0T4N1</accession>
<reference evidence="2" key="1">
    <citation type="submission" date="2015-01" db="EMBL/GenBank/DDBJ databases">
        <title>Comparative genome analysis of Bacillus coagulans HM-08, Clostridium butyricum HM-68, Bacillus subtilis HM-66 and Bacillus paralicheniformis BL-09.</title>
        <authorList>
            <person name="Zhang H."/>
        </authorList>
    </citation>
    <scope>NUCLEOTIDE SEQUENCE [LARGE SCALE GENOMIC DNA]</scope>
    <source>
        <strain evidence="2">HM-08</strain>
    </source>
</reference>
<name>A0AAN0T4N1_HEYCO</name>
<gene>
    <name evidence="1" type="ORF">SB48_HM08orf03115</name>
</gene>